<feature type="compositionally biased region" description="Basic residues" evidence="8">
    <location>
        <begin position="495"/>
        <end position="504"/>
    </location>
</feature>
<evidence type="ECO:0000256" key="2">
    <source>
        <dbReference type="ARBA" id="ARBA00017632"/>
    </source>
</evidence>
<keyword evidence="5" id="KW-0418">Kinase</keyword>
<evidence type="ECO:0000313" key="11">
    <source>
        <dbReference type="Proteomes" id="UP000027265"/>
    </source>
</evidence>
<accession>A0A067QID6</accession>
<dbReference type="AlphaFoldDB" id="A0A067QID6"/>
<feature type="compositionally biased region" description="Polar residues" evidence="8">
    <location>
        <begin position="437"/>
        <end position="448"/>
    </location>
</feature>
<evidence type="ECO:0000313" key="10">
    <source>
        <dbReference type="EMBL" id="KDQ62366.1"/>
    </source>
</evidence>
<name>A0A067QID6_9AGAM</name>
<organism evidence="10 11">
    <name type="scientific">Jaapia argillacea MUCL 33604</name>
    <dbReference type="NCBI Taxonomy" id="933084"/>
    <lineage>
        <taxon>Eukaryota</taxon>
        <taxon>Fungi</taxon>
        <taxon>Dikarya</taxon>
        <taxon>Basidiomycota</taxon>
        <taxon>Agaricomycotina</taxon>
        <taxon>Agaricomycetes</taxon>
        <taxon>Agaricomycetidae</taxon>
        <taxon>Jaapiales</taxon>
        <taxon>Jaapiaceae</taxon>
        <taxon>Jaapia</taxon>
    </lineage>
</organism>
<dbReference type="InterPro" id="IPR036850">
    <property type="entry name" value="NDK-like_dom_sf"/>
</dbReference>
<dbReference type="Pfam" id="PF00334">
    <property type="entry name" value="NDK"/>
    <property type="match status" value="1"/>
</dbReference>
<dbReference type="HOGENOM" id="CLU_025149_0_0_1"/>
<evidence type="ECO:0000256" key="4">
    <source>
        <dbReference type="ARBA" id="ARBA00022741"/>
    </source>
</evidence>
<feature type="compositionally biased region" description="Polar residues" evidence="8">
    <location>
        <begin position="369"/>
        <end position="408"/>
    </location>
</feature>
<feature type="region of interest" description="Disordered" evidence="8">
    <location>
        <begin position="1"/>
        <end position="26"/>
    </location>
</feature>
<dbReference type="PANTHER" id="PTHR46161:SF3">
    <property type="entry name" value="NUCLEOSIDE DIPHOSPHATE KINASE DDB_G0292928-RELATED"/>
    <property type="match status" value="1"/>
</dbReference>
<dbReference type="GO" id="GO:0016301">
    <property type="term" value="F:kinase activity"/>
    <property type="evidence" value="ECO:0007669"/>
    <property type="project" value="UniProtKB-KW"/>
</dbReference>
<evidence type="ECO:0000259" key="9">
    <source>
        <dbReference type="SMART" id="SM00562"/>
    </source>
</evidence>
<keyword evidence="6" id="KW-0067">ATP-binding</keyword>
<comment type="caution">
    <text evidence="7">Lacks conserved residue(s) required for the propagation of feature annotation.</text>
</comment>
<evidence type="ECO:0000256" key="6">
    <source>
        <dbReference type="ARBA" id="ARBA00022840"/>
    </source>
</evidence>
<dbReference type="SUPFAM" id="SSF54919">
    <property type="entry name" value="Nucleoside diphosphate kinase, NDK"/>
    <property type="match status" value="1"/>
</dbReference>
<dbReference type="EMBL" id="KL197711">
    <property type="protein sequence ID" value="KDQ62366.1"/>
    <property type="molecule type" value="Genomic_DNA"/>
</dbReference>
<reference evidence="11" key="1">
    <citation type="journal article" date="2014" name="Proc. Natl. Acad. Sci. U.S.A.">
        <title>Extensive sampling of basidiomycete genomes demonstrates inadequacy of the white-rot/brown-rot paradigm for wood decay fungi.</title>
        <authorList>
            <person name="Riley R."/>
            <person name="Salamov A.A."/>
            <person name="Brown D.W."/>
            <person name="Nagy L.G."/>
            <person name="Floudas D."/>
            <person name="Held B.W."/>
            <person name="Levasseur A."/>
            <person name="Lombard V."/>
            <person name="Morin E."/>
            <person name="Otillar R."/>
            <person name="Lindquist E.A."/>
            <person name="Sun H."/>
            <person name="LaButti K.M."/>
            <person name="Schmutz J."/>
            <person name="Jabbour D."/>
            <person name="Luo H."/>
            <person name="Baker S.E."/>
            <person name="Pisabarro A.G."/>
            <person name="Walton J.D."/>
            <person name="Blanchette R.A."/>
            <person name="Henrissat B."/>
            <person name="Martin F."/>
            <person name="Cullen D."/>
            <person name="Hibbett D.S."/>
            <person name="Grigoriev I.V."/>
        </authorList>
    </citation>
    <scope>NUCLEOTIDE SEQUENCE [LARGE SCALE GENOMIC DNA]</scope>
    <source>
        <strain evidence="11">MUCL 33604</strain>
    </source>
</reference>
<feature type="region of interest" description="Disordered" evidence="8">
    <location>
        <begin position="158"/>
        <end position="187"/>
    </location>
</feature>
<dbReference type="GO" id="GO:0005524">
    <property type="term" value="F:ATP binding"/>
    <property type="evidence" value="ECO:0007669"/>
    <property type="project" value="UniProtKB-KW"/>
</dbReference>
<sequence length="504" mass="53637">MSGSSPHSPASKAGQLSGHSSPSHHYPTRTVAIIKNHALDHRLELEPRIIDAGFEIVKERQMDFDMDADPDVMYELFGEEAHSFAEGPVWVYVLERRGAVQTWNELMGPSDPEQARATAPHTLRALYGLSSRQNGFMGSQDVEMAEIQIASLFVSSPPFPTHELPPDDLPSPNSQVHSGSMRSASSSILSALRRGAAEIANGKSPFKARPLPSTTAVPSIKPRTSRAAQLRAGLEVEKAPSGPRAPLTKEQLAKTFANVPGHKRAERVPVASTAPPVVAPRMTRAASLRIGKMADTPIIPSRARSGSTAVATSSNKSDSSVEKKDTFEGVPGHKRRESFSVASTKAPTVAPKMNRSAALRAAKEVAPPSSFNFRGSGDQQRPTISRSNSRASMSGTASRPTPSRPASQASISTATPSRPAPAPRPSTTRTRTKEDSPTSAKENGNPTKETPAKPKPRLSSLQGPTIAPRSNKSALLRAAKMLGNNNSSAPAPSKTKAKPKPVFV</sequence>
<dbReference type="SMART" id="SM00562">
    <property type="entry name" value="NDK"/>
    <property type="match status" value="1"/>
</dbReference>
<evidence type="ECO:0000256" key="8">
    <source>
        <dbReference type="SAM" id="MobiDB-lite"/>
    </source>
</evidence>
<comment type="similarity">
    <text evidence="1 7">Belongs to the NDK family.</text>
</comment>
<feature type="domain" description="Nucleoside diphosphate kinase-like" evidence="9">
    <location>
        <begin position="27"/>
        <end position="160"/>
    </location>
</feature>
<feature type="compositionally biased region" description="Polar residues" evidence="8">
    <location>
        <begin position="459"/>
        <end position="473"/>
    </location>
</feature>
<dbReference type="InParanoid" id="A0A067QID6"/>
<dbReference type="Proteomes" id="UP000027265">
    <property type="component" value="Unassembled WGS sequence"/>
</dbReference>
<keyword evidence="3" id="KW-0808">Transferase</keyword>
<feature type="region of interest" description="Disordered" evidence="8">
    <location>
        <begin position="297"/>
        <end position="504"/>
    </location>
</feature>
<evidence type="ECO:0000256" key="1">
    <source>
        <dbReference type="ARBA" id="ARBA00008142"/>
    </source>
</evidence>
<protein>
    <recommendedName>
        <fullName evidence="2">Nucleoside diphosphate kinase</fullName>
    </recommendedName>
</protein>
<feature type="region of interest" description="Disordered" evidence="8">
    <location>
        <begin position="200"/>
        <end position="249"/>
    </location>
</feature>
<evidence type="ECO:0000256" key="5">
    <source>
        <dbReference type="ARBA" id="ARBA00022777"/>
    </source>
</evidence>
<dbReference type="PROSITE" id="PS51374">
    <property type="entry name" value="NDPK_LIKE"/>
    <property type="match status" value="1"/>
</dbReference>
<feature type="compositionally biased region" description="Polar residues" evidence="8">
    <location>
        <begin position="304"/>
        <end position="318"/>
    </location>
</feature>
<dbReference type="Gene3D" id="3.30.70.141">
    <property type="entry name" value="Nucleoside diphosphate kinase-like domain"/>
    <property type="match status" value="1"/>
</dbReference>
<proteinExistence type="inferred from homology"/>
<feature type="compositionally biased region" description="Low complexity" evidence="8">
    <location>
        <begin position="178"/>
        <end position="187"/>
    </location>
</feature>
<dbReference type="InterPro" id="IPR034907">
    <property type="entry name" value="NDK-like_dom"/>
</dbReference>
<evidence type="ECO:0000256" key="7">
    <source>
        <dbReference type="PROSITE-ProRule" id="PRU00706"/>
    </source>
</evidence>
<evidence type="ECO:0000256" key="3">
    <source>
        <dbReference type="ARBA" id="ARBA00022679"/>
    </source>
</evidence>
<keyword evidence="4" id="KW-0547">Nucleotide-binding</keyword>
<dbReference type="PANTHER" id="PTHR46161">
    <property type="entry name" value="NUCLEOSIDE DIPHOSPHATE KINASE"/>
    <property type="match status" value="1"/>
</dbReference>
<keyword evidence="11" id="KW-1185">Reference proteome</keyword>
<dbReference type="OrthoDB" id="2162449at2759"/>
<dbReference type="STRING" id="933084.A0A067QID6"/>
<gene>
    <name evidence="10" type="ORF">JAAARDRAFT_66107</name>
</gene>